<name>A0A385SVB3_9BACT</name>
<dbReference type="InterPro" id="IPR000172">
    <property type="entry name" value="GMC_OxRdtase_N"/>
</dbReference>
<dbReference type="PANTHER" id="PTHR11552:SF147">
    <property type="entry name" value="CHOLINE DEHYDROGENASE, MITOCHONDRIAL"/>
    <property type="match status" value="1"/>
</dbReference>
<dbReference type="Pfam" id="PF00732">
    <property type="entry name" value="GMC_oxred_N"/>
    <property type="match status" value="1"/>
</dbReference>
<evidence type="ECO:0000313" key="9">
    <source>
        <dbReference type="Proteomes" id="UP000266183"/>
    </source>
</evidence>
<keyword evidence="4 5" id="KW-0274">FAD</keyword>
<dbReference type="PANTHER" id="PTHR11552">
    <property type="entry name" value="GLUCOSE-METHANOL-CHOLINE GMC OXIDOREDUCTASE"/>
    <property type="match status" value="1"/>
</dbReference>
<gene>
    <name evidence="8" type="ORF">D4L85_31740</name>
</gene>
<evidence type="ECO:0000256" key="1">
    <source>
        <dbReference type="ARBA" id="ARBA00001974"/>
    </source>
</evidence>
<dbReference type="AlphaFoldDB" id="A0A385SVB3"/>
<keyword evidence="3 6" id="KW-0285">Flavoprotein</keyword>
<dbReference type="KEGG" id="chk:D4L85_31740"/>
<feature type="binding site" evidence="5">
    <location>
        <position position="124"/>
    </location>
    <ligand>
        <name>FAD</name>
        <dbReference type="ChEBI" id="CHEBI:57692"/>
    </ligand>
</feature>
<dbReference type="GO" id="GO:0050660">
    <property type="term" value="F:flavin adenine dinucleotide binding"/>
    <property type="evidence" value="ECO:0007669"/>
    <property type="project" value="InterPro"/>
</dbReference>
<feature type="domain" description="Glucose-methanol-choline oxidoreductase N-terminal" evidence="7">
    <location>
        <begin position="122"/>
        <end position="145"/>
    </location>
</feature>
<dbReference type="GO" id="GO:0019285">
    <property type="term" value="P:glycine betaine biosynthetic process from choline"/>
    <property type="evidence" value="ECO:0007669"/>
    <property type="project" value="TreeGrafter"/>
</dbReference>
<organism evidence="8 9">
    <name type="scientific">Chryseolinea soli</name>
    <dbReference type="NCBI Taxonomy" id="2321403"/>
    <lineage>
        <taxon>Bacteria</taxon>
        <taxon>Pseudomonadati</taxon>
        <taxon>Bacteroidota</taxon>
        <taxon>Cytophagia</taxon>
        <taxon>Cytophagales</taxon>
        <taxon>Fulvivirgaceae</taxon>
        <taxon>Chryseolinea</taxon>
    </lineage>
</organism>
<evidence type="ECO:0000256" key="4">
    <source>
        <dbReference type="ARBA" id="ARBA00022827"/>
    </source>
</evidence>
<dbReference type="InterPro" id="IPR036188">
    <property type="entry name" value="FAD/NAD-bd_sf"/>
</dbReference>
<evidence type="ECO:0000259" key="7">
    <source>
        <dbReference type="PROSITE" id="PS00623"/>
    </source>
</evidence>
<evidence type="ECO:0000256" key="2">
    <source>
        <dbReference type="ARBA" id="ARBA00010790"/>
    </source>
</evidence>
<dbReference type="SUPFAM" id="SSF51905">
    <property type="entry name" value="FAD/NAD(P)-binding domain"/>
    <property type="match status" value="1"/>
</dbReference>
<dbReference type="SUPFAM" id="SSF54373">
    <property type="entry name" value="FAD-linked reductases, C-terminal domain"/>
    <property type="match status" value="1"/>
</dbReference>
<protein>
    <submittedName>
        <fullName evidence="8">Dehydrogenase</fullName>
    </submittedName>
</protein>
<dbReference type="Pfam" id="PF05199">
    <property type="entry name" value="GMC_oxred_C"/>
    <property type="match status" value="1"/>
</dbReference>
<dbReference type="GO" id="GO:0008812">
    <property type="term" value="F:choline dehydrogenase activity"/>
    <property type="evidence" value="ECO:0007669"/>
    <property type="project" value="TreeGrafter"/>
</dbReference>
<sequence>MSTRRKFIGNMMLASAAAMVPPNVLGGTSKPSERKGKKPRKSDYDFIIVGGGSAGAVLASRLTENADVKVLLLEAGKVFEPDAYPEILANSNIVGANFDPQFEWGYKTVPGYIGHPIHVLHGKVLGGSSAINGAAAVRALPSDFSRWTSAGIKGWTWKEVLPYYKKMETSTVKNSEWHGYSGPFPITQLSKEDITPMQLAFIGAAVENGLKEISDFNAGEQHGVGPYPMNIVNGKRMNTAMTYLNKDVRKRSNLTIQGEAMIDKVLFDGTTATGIQLTDGKQFKGDEIILSAGTYGTAPILLRSGIGPKKHLDELSIPVVAELPVGENLVDHPFYYNAYATDPNTVGRQTPVIAAKVWTKSSSAKAGELDIHITATHLFPADQSPTKAGFVFAVALTNPKSRGTIKLASKDPNAVPVIDLNFLSEEEDRKRLLEGVQLARKISKSEKLKKLIVKELNPWEAQNEEQVAASVKSTVDSYAHPFSSAPMGAAGSKNAVVDFQGKVYKVKGLRVVDASIFPDAVSAAPNPTVIMMAEKISDQIKKSL</sequence>
<comment type="similarity">
    <text evidence="2 6">Belongs to the GMC oxidoreductase family.</text>
</comment>
<dbReference type="EMBL" id="CP032382">
    <property type="protein sequence ID" value="AYB34874.1"/>
    <property type="molecule type" value="Genomic_DNA"/>
</dbReference>
<evidence type="ECO:0000256" key="6">
    <source>
        <dbReference type="RuleBase" id="RU003968"/>
    </source>
</evidence>
<dbReference type="InterPro" id="IPR007867">
    <property type="entry name" value="GMC_OxRtase_C"/>
</dbReference>
<evidence type="ECO:0000256" key="3">
    <source>
        <dbReference type="ARBA" id="ARBA00022630"/>
    </source>
</evidence>
<dbReference type="OrthoDB" id="9785276at2"/>
<dbReference type="Gene3D" id="3.30.410.40">
    <property type="match status" value="1"/>
</dbReference>
<proteinExistence type="inferred from homology"/>
<dbReference type="PIRSF" id="PIRSF000137">
    <property type="entry name" value="Alcohol_oxidase"/>
    <property type="match status" value="1"/>
</dbReference>
<keyword evidence="9" id="KW-1185">Reference proteome</keyword>
<feature type="binding site" evidence="5">
    <location>
        <position position="478"/>
    </location>
    <ligand>
        <name>substrate</name>
    </ligand>
</feature>
<dbReference type="GO" id="GO:0016020">
    <property type="term" value="C:membrane"/>
    <property type="evidence" value="ECO:0007669"/>
    <property type="project" value="TreeGrafter"/>
</dbReference>
<accession>A0A385SVB3</accession>
<dbReference type="Gene3D" id="3.50.50.60">
    <property type="entry name" value="FAD/NAD(P)-binding domain"/>
    <property type="match status" value="1"/>
</dbReference>
<reference evidence="9" key="1">
    <citation type="submission" date="2018-09" db="EMBL/GenBank/DDBJ databases">
        <title>Chryseolinea sp. KIS68-18 isolated from soil.</title>
        <authorList>
            <person name="Weon H.-Y."/>
            <person name="Kwon S.-W."/>
            <person name="Lee S.A."/>
        </authorList>
    </citation>
    <scope>NUCLEOTIDE SEQUENCE [LARGE SCALE GENOMIC DNA]</scope>
    <source>
        <strain evidence="9">KIS68-18</strain>
    </source>
</reference>
<evidence type="ECO:0000256" key="5">
    <source>
        <dbReference type="PIRSR" id="PIRSR000137-2"/>
    </source>
</evidence>
<dbReference type="Proteomes" id="UP000266183">
    <property type="component" value="Chromosome"/>
</dbReference>
<evidence type="ECO:0000313" key="8">
    <source>
        <dbReference type="EMBL" id="AYB34874.1"/>
    </source>
</evidence>
<comment type="cofactor">
    <cofactor evidence="1 5">
        <name>FAD</name>
        <dbReference type="ChEBI" id="CHEBI:57692"/>
    </cofactor>
</comment>
<dbReference type="InterPro" id="IPR012132">
    <property type="entry name" value="GMC_OxRdtase"/>
</dbReference>
<dbReference type="RefSeq" id="WP_119758127.1">
    <property type="nucleotide sequence ID" value="NZ_CP032382.1"/>
</dbReference>
<dbReference type="PROSITE" id="PS00623">
    <property type="entry name" value="GMC_OXRED_1"/>
    <property type="match status" value="1"/>
</dbReference>